<reference evidence="2 3" key="1">
    <citation type="submission" date="2023-10" db="EMBL/GenBank/DDBJ databases">
        <title>Virgibacillus halophilus 5B73C genome.</title>
        <authorList>
            <person name="Miliotis G."/>
            <person name="Sengupta P."/>
            <person name="Hameed A."/>
            <person name="Chuvochina M."/>
            <person name="Mcdonagh F."/>
            <person name="Simpson A.C."/>
            <person name="Singh N.K."/>
            <person name="Rekha P.D."/>
            <person name="Raman K."/>
            <person name="Hugenholtz P."/>
            <person name="Venkateswaran K."/>
        </authorList>
    </citation>
    <scope>NUCLEOTIDE SEQUENCE [LARGE SCALE GENOMIC DNA]</scope>
    <source>
        <strain evidence="2 3">5B73C</strain>
    </source>
</reference>
<feature type="compositionally biased region" description="Basic and acidic residues" evidence="1">
    <location>
        <begin position="18"/>
        <end position="36"/>
    </location>
</feature>
<evidence type="ECO:0000313" key="3">
    <source>
        <dbReference type="Proteomes" id="UP001281447"/>
    </source>
</evidence>
<dbReference type="EMBL" id="JAWDIP010000003">
    <property type="protein sequence ID" value="MDY0395424.1"/>
    <property type="molecule type" value="Genomic_DNA"/>
</dbReference>
<dbReference type="Proteomes" id="UP001281447">
    <property type="component" value="Unassembled WGS sequence"/>
</dbReference>
<feature type="region of interest" description="Disordered" evidence="1">
    <location>
        <begin position="1"/>
        <end position="36"/>
    </location>
</feature>
<organism evidence="2 3">
    <name type="scientific">Tigheibacillus halophilus</name>
    <dbReference type="NCBI Taxonomy" id="361280"/>
    <lineage>
        <taxon>Bacteria</taxon>
        <taxon>Bacillati</taxon>
        <taxon>Bacillota</taxon>
        <taxon>Bacilli</taxon>
        <taxon>Bacillales</taxon>
        <taxon>Bacillaceae</taxon>
        <taxon>Tigheibacillus</taxon>
    </lineage>
</organism>
<gene>
    <name evidence="2" type="ORF">RWE15_14485</name>
</gene>
<sequence length="113" mass="12663">MKPPMRQKVTAYMPVLGDDGKPIRDKYSKPKTKPIDSKARVQFKSQLVRDANGRERRVSLEIDLPSDFNPGQGIELDYVTVEGDTGRGTIVAKDETTNIAGNKVYYRTVYVDG</sequence>
<keyword evidence="3" id="KW-1185">Reference proteome</keyword>
<dbReference type="RefSeq" id="WP_390356400.1">
    <property type="nucleotide sequence ID" value="NZ_JBHUIZ010000012.1"/>
</dbReference>
<evidence type="ECO:0000313" key="2">
    <source>
        <dbReference type="EMBL" id="MDY0395424.1"/>
    </source>
</evidence>
<proteinExistence type="predicted"/>
<evidence type="ECO:0000256" key="1">
    <source>
        <dbReference type="SAM" id="MobiDB-lite"/>
    </source>
</evidence>
<accession>A0ABU5CA48</accession>
<protein>
    <submittedName>
        <fullName evidence="2">Uncharacterized protein</fullName>
    </submittedName>
</protein>
<name>A0ABU5CA48_9BACI</name>
<comment type="caution">
    <text evidence="2">The sequence shown here is derived from an EMBL/GenBank/DDBJ whole genome shotgun (WGS) entry which is preliminary data.</text>
</comment>